<dbReference type="SMART" id="SM00248">
    <property type="entry name" value="ANK"/>
    <property type="match status" value="5"/>
</dbReference>
<feature type="repeat" description="ANK" evidence="3">
    <location>
        <begin position="148"/>
        <end position="176"/>
    </location>
</feature>
<proteinExistence type="predicted"/>
<keyword evidence="1" id="KW-0677">Repeat</keyword>
<dbReference type="PROSITE" id="PS50297">
    <property type="entry name" value="ANK_REP_REGION"/>
    <property type="match status" value="1"/>
</dbReference>
<dbReference type="CDD" id="cd09917">
    <property type="entry name" value="F-box_SF"/>
    <property type="match status" value="1"/>
</dbReference>
<dbReference type="PROSITE" id="PS50088">
    <property type="entry name" value="ANK_REPEAT"/>
    <property type="match status" value="2"/>
</dbReference>
<dbReference type="InterPro" id="IPR036770">
    <property type="entry name" value="Ankyrin_rpt-contain_sf"/>
</dbReference>
<accession>A0ABR3GBD0</accession>
<sequence>MGSLPSKPTSNSINSNATPLQLPPHGLIQYRTDQESSPPSDPSRYPLLACLSDLPNELLLEITRYLTSTRDVYALLRVNRSLAILLPHVLSAMLLQIYNGSTRRSLFSVSTQHSESLVLRLLSLGIDLDAVLCNCKIGLPQSCRCGPPLHSAIAHSNRHMVATLLRHGASITVRSSDTGDNAVHRAIHLNSGIFRVPQENDMAILLMLLDGGRLKAMNSPAAINNDGETWLNMAVRRCPPRDVTLVMPFLVRGLDVNVADNRRLLTPLHIAINNSRPDLAKMLLQRGAQYHTVNSMGVTPFAAACSSPNCEVIDLLLSRDAGLIKTVVNSRGETAEDAHVAKAKEVGSRE</sequence>
<name>A0ABR3GBD0_9PEZI</name>
<protein>
    <submittedName>
        <fullName evidence="6">B-cell lymphoma 3 protein</fullName>
    </submittedName>
</protein>
<gene>
    <name evidence="6" type="primary">BCL3_2</name>
    <name evidence="6" type="ORF">Q9L58_007825</name>
</gene>
<evidence type="ECO:0000256" key="3">
    <source>
        <dbReference type="PROSITE-ProRule" id="PRU00023"/>
    </source>
</evidence>
<feature type="region of interest" description="Disordered" evidence="4">
    <location>
        <begin position="1"/>
        <end position="24"/>
    </location>
</feature>
<dbReference type="Pfam" id="PF00023">
    <property type="entry name" value="Ank"/>
    <property type="match status" value="1"/>
</dbReference>
<evidence type="ECO:0000256" key="2">
    <source>
        <dbReference type="ARBA" id="ARBA00023043"/>
    </source>
</evidence>
<dbReference type="PANTHER" id="PTHR24198">
    <property type="entry name" value="ANKYRIN REPEAT AND PROTEIN KINASE DOMAIN-CONTAINING PROTEIN"/>
    <property type="match status" value="1"/>
</dbReference>
<organism evidence="6 7">
    <name type="scientific">Discina gigas</name>
    <dbReference type="NCBI Taxonomy" id="1032678"/>
    <lineage>
        <taxon>Eukaryota</taxon>
        <taxon>Fungi</taxon>
        <taxon>Dikarya</taxon>
        <taxon>Ascomycota</taxon>
        <taxon>Pezizomycotina</taxon>
        <taxon>Pezizomycetes</taxon>
        <taxon>Pezizales</taxon>
        <taxon>Discinaceae</taxon>
        <taxon>Discina</taxon>
    </lineage>
</organism>
<dbReference type="Proteomes" id="UP001447188">
    <property type="component" value="Unassembled WGS sequence"/>
</dbReference>
<dbReference type="Pfam" id="PF12796">
    <property type="entry name" value="Ank_2"/>
    <property type="match status" value="1"/>
</dbReference>
<evidence type="ECO:0000313" key="6">
    <source>
        <dbReference type="EMBL" id="KAL0633272.1"/>
    </source>
</evidence>
<evidence type="ECO:0000256" key="4">
    <source>
        <dbReference type="SAM" id="MobiDB-lite"/>
    </source>
</evidence>
<dbReference type="Gene3D" id="1.25.40.20">
    <property type="entry name" value="Ankyrin repeat-containing domain"/>
    <property type="match status" value="1"/>
</dbReference>
<evidence type="ECO:0000313" key="7">
    <source>
        <dbReference type="Proteomes" id="UP001447188"/>
    </source>
</evidence>
<dbReference type="PANTHER" id="PTHR24198:SF165">
    <property type="entry name" value="ANKYRIN REPEAT-CONTAINING PROTEIN-RELATED"/>
    <property type="match status" value="1"/>
</dbReference>
<evidence type="ECO:0000259" key="5">
    <source>
        <dbReference type="Pfam" id="PF12937"/>
    </source>
</evidence>
<dbReference type="Pfam" id="PF12937">
    <property type="entry name" value="F-box-like"/>
    <property type="match status" value="1"/>
</dbReference>
<dbReference type="InterPro" id="IPR001810">
    <property type="entry name" value="F-box_dom"/>
</dbReference>
<feature type="compositionally biased region" description="Polar residues" evidence="4">
    <location>
        <begin position="1"/>
        <end position="19"/>
    </location>
</feature>
<dbReference type="InterPro" id="IPR002110">
    <property type="entry name" value="Ankyrin_rpt"/>
</dbReference>
<feature type="repeat" description="ANK" evidence="3">
    <location>
        <begin position="263"/>
        <end position="295"/>
    </location>
</feature>
<reference evidence="6 7" key="1">
    <citation type="submission" date="2024-02" db="EMBL/GenBank/DDBJ databases">
        <title>Discinaceae phylogenomics.</title>
        <authorList>
            <person name="Dirks A.C."/>
            <person name="James T.Y."/>
        </authorList>
    </citation>
    <scope>NUCLEOTIDE SEQUENCE [LARGE SCALE GENOMIC DNA]</scope>
    <source>
        <strain evidence="6 7">ACD0624</strain>
    </source>
</reference>
<dbReference type="EMBL" id="JBBBZM010000131">
    <property type="protein sequence ID" value="KAL0633272.1"/>
    <property type="molecule type" value="Genomic_DNA"/>
</dbReference>
<keyword evidence="2 3" id="KW-0040">ANK repeat</keyword>
<feature type="domain" description="F-box" evidence="5">
    <location>
        <begin position="51"/>
        <end position="83"/>
    </location>
</feature>
<keyword evidence="7" id="KW-1185">Reference proteome</keyword>
<dbReference type="SUPFAM" id="SSF48403">
    <property type="entry name" value="Ankyrin repeat"/>
    <property type="match status" value="1"/>
</dbReference>
<comment type="caution">
    <text evidence="6">The sequence shown here is derived from an EMBL/GenBank/DDBJ whole genome shotgun (WGS) entry which is preliminary data.</text>
</comment>
<evidence type="ECO:0000256" key="1">
    <source>
        <dbReference type="ARBA" id="ARBA00022737"/>
    </source>
</evidence>